<evidence type="ECO:0000256" key="1">
    <source>
        <dbReference type="SAM" id="Phobius"/>
    </source>
</evidence>
<sequence>MRRKDRNITHLILGVFGFVTLAWFINSFPPDKLVYLIVFYLTVFLSSLFLSFFILNNTRLSLLLSFTLTIFLILRYLDLHHPIYIVLLLASLISLELSLRKR</sequence>
<organism evidence="2 3">
    <name type="scientific">Candidatus Gottesmanbacteria bacterium RIFCSPLOWO2_01_FULL_43_11b</name>
    <dbReference type="NCBI Taxonomy" id="1798392"/>
    <lineage>
        <taxon>Bacteria</taxon>
        <taxon>Candidatus Gottesmaniibacteriota</taxon>
    </lineage>
</organism>
<feature type="transmembrane region" description="Helical" evidence="1">
    <location>
        <begin position="7"/>
        <end position="27"/>
    </location>
</feature>
<evidence type="ECO:0000313" key="3">
    <source>
        <dbReference type="Proteomes" id="UP000178759"/>
    </source>
</evidence>
<keyword evidence="1" id="KW-0812">Transmembrane</keyword>
<gene>
    <name evidence="2" type="ORF">A3A79_03655</name>
</gene>
<proteinExistence type="predicted"/>
<evidence type="ECO:0000313" key="2">
    <source>
        <dbReference type="EMBL" id="OGG24256.1"/>
    </source>
</evidence>
<dbReference type="STRING" id="1798392.A3A79_03655"/>
<keyword evidence="1" id="KW-1133">Transmembrane helix</keyword>
<feature type="transmembrane region" description="Helical" evidence="1">
    <location>
        <begin position="83"/>
        <end position="99"/>
    </location>
</feature>
<protein>
    <submittedName>
        <fullName evidence="2">Uncharacterized protein</fullName>
    </submittedName>
</protein>
<reference evidence="2 3" key="1">
    <citation type="journal article" date="2016" name="Nat. Commun.">
        <title>Thousands of microbial genomes shed light on interconnected biogeochemical processes in an aquifer system.</title>
        <authorList>
            <person name="Anantharaman K."/>
            <person name="Brown C.T."/>
            <person name="Hug L.A."/>
            <person name="Sharon I."/>
            <person name="Castelle C.J."/>
            <person name="Probst A.J."/>
            <person name="Thomas B.C."/>
            <person name="Singh A."/>
            <person name="Wilkins M.J."/>
            <person name="Karaoz U."/>
            <person name="Brodie E.L."/>
            <person name="Williams K.H."/>
            <person name="Hubbard S.S."/>
            <person name="Banfield J.F."/>
        </authorList>
    </citation>
    <scope>NUCLEOTIDE SEQUENCE [LARGE SCALE GENOMIC DNA]</scope>
</reference>
<name>A0A1F6AI22_9BACT</name>
<feature type="transmembrane region" description="Helical" evidence="1">
    <location>
        <begin position="60"/>
        <end position="77"/>
    </location>
</feature>
<keyword evidence="1" id="KW-0472">Membrane</keyword>
<dbReference type="Proteomes" id="UP000178759">
    <property type="component" value="Unassembled WGS sequence"/>
</dbReference>
<accession>A0A1F6AI22</accession>
<feature type="transmembrane region" description="Helical" evidence="1">
    <location>
        <begin position="33"/>
        <end position="53"/>
    </location>
</feature>
<dbReference type="EMBL" id="MFJV01000001">
    <property type="protein sequence ID" value="OGG24256.1"/>
    <property type="molecule type" value="Genomic_DNA"/>
</dbReference>
<comment type="caution">
    <text evidence="2">The sequence shown here is derived from an EMBL/GenBank/DDBJ whole genome shotgun (WGS) entry which is preliminary data.</text>
</comment>
<dbReference type="AlphaFoldDB" id="A0A1F6AI22"/>